<dbReference type="AlphaFoldDB" id="A0A4Q1C715"/>
<gene>
    <name evidence="2" type="ORF">ESB00_01435</name>
</gene>
<evidence type="ECO:0008006" key="4">
    <source>
        <dbReference type="Google" id="ProtNLM"/>
    </source>
</evidence>
<dbReference type="EMBL" id="SDHX01000001">
    <property type="protein sequence ID" value="RXK54591.1"/>
    <property type="molecule type" value="Genomic_DNA"/>
</dbReference>
<organism evidence="2 3">
    <name type="scientific">Oleiharenicola lentus</name>
    <dbReference type="NCBI Taxonomy" id="2508720"/>
    <lineage>
        <taxon>Bacteria</taxon>
        <taxon>Pseudomonadati</taxon>
        <taxon>Verrucomicrobiota</taxon>
        <taxon>Opitutia</taxon>
        <taxon>Opitutales</taxon>
        <taxon>Opitutaceae</taxon>
        <taxon>Oleiharenicola</taxon>
    </lineage>
</organism>
<proteinExistence type="predicted"/>
<dbReference type="RefSeq" id="WP_129045955.1">
    <property type="nucleotide sequence ID" value="NZ_SDHX01000001.1"/>
</dbReference>
<name>A0A4Q1C715_9BACT</name>
<feature type="chain" id="PRO_5020377069" description="Tetratricopeptide repeat protein" evidence="1">
    <location>
        <begin position="21"/>
        <end position="774"/>
    </location>
</feature>
<accession>A0A4Q1C715</accession>
<comment type="caution">
    <text evidence="2">The sequence shown here is derived from an EMBL/GenBank/DDBJ whole genome shotgun (WGS) entry which is preliminary data.</text>
</comment>
<sequence>MRHFFLLLLLLSLGILPALSADPVPGTPPAPWFDRVQNAVALGEREELAELLKGEIPPVPAGVTPYDYQTRLALAALDAGDTAATIRFMEQADEHAPVEGNLVWIAGVAWLFQGERDQALRLVKGYQRRDIDHPAAHYLLALDAFIQWRQLGPLHPDAEKLFATARREIEAATNRAAQGRPGYHRRFLVLACSIGEFYDGEDEYRAAVIQRHLEHQRNRPFLRALFAFGAPRDEHTLLRDTQHARLSDDEIAVWRRASELPSVGSDSSPSNVAAHLAVLPDRPEFDEARLIILRQGLLASRRRLAEWRKQFAADGGPGLSPEGRAALAEISDGLGDNYPERLQTYARLAVKFGKTGDAYHALRLIDAVRALDETQRIADAELEIPLAKLAGDPRRALPLVLAQAPAHAQDEAWLRINGALVQHFAELPVALAYITHLARMAPDDLRIQFSLASLADRPVSEEQRRADHAYLAKITRARVGYTPEQLAADPDNVLNSDRERLNLYAQLFARVPADHVPEARHWQAYEALLERNVFQEAFLDGLTEAEVKGRTFRALVERCRREAPQNRVIAAQQGRLLACDATVLAQQAEKAPAAEAPALWEKVGATVKTAAEAGATPAQLEPARQLISNHERAQRLARERQAAAEADAKARRIAEERIFARQRRESELADQARERIRYLQSLGVARDEIVREGSAARRPYYTTRQAANAANAASLSKVLESLCETCNGLGLNSAGKGMVRACTFCGGSGLQYWAKQKGMPGARFEGVDPFPFDL</sequence>
<reference evidence="2 3" key="1">
    <citation type="submission" date="2019-01" db="EMBL/GenBank/DDBJ databases">
        <title>Lacunisphaera sp. strain TWA-58.</title>
        <authorList>
            <person name="Chen W.-M."/>
        </authorList>
    </citation>
    <scope>NUCLEOTIDE SEQUENCE [LARGE SCALE GENOMIC DNA]</scope>
    <source>
        <strain evidence="2 3">TWA-58</strain>
    </source>
</reference>
<evidence type="ECO:0000313" key="3">
    <source>
        <dbReference type="Proteomes" id="UP000290218"/>
    </source>
</evidence>
<dbReference type="Proteomes" id="UP000290218">
    <property type="component" value="Unassembled WGS sequence"/>
</dbReference>
<protein>
    <recommendedName>
        <fullName evidence="4">Tetratricopeptide repeat protein</fullName>
    </recommendedName>
</protein>
<evidence type="ECO:0000313" key="2">
    <source>
        <dbReference type="EMBL" id="RXK54591.1"/>
    </source>
</evidence>
<keyword evidence="3" id="KW-1185">Reference proteome</keyword>
<feature type="signal peptide" evidence="1">
    <location>
        <begin position="1"/>
        <end position="20"/>
    </location>
</feature>
<keyword evidence="1" id="KW-0732">Signal</keyword>
<evidence type="ECO:0000256" key="1">
    <source>
        <dbReference type="SAM" id="SignalP"/>
    </source>
</evidence>